<evidence type="ECO:0000256" key="6">
    <source>
        <dbReference type="ARBA" id="ARBA00022827"/>
    </source>
</evidence>
<dbReference type="Pfam" id="PF18113">
    <property type="entry name" value="Rbx_binding"/>
    <property type="match status" value="1"/>
</dbReference>
<evidence type="ECO:0000256" key="2">
    <source>
        <dbReference type="ARBA" id="ARBA00004496"/>
    </source>
</evidence>
<dbReference type="Pfam" id="PF07992">
    <property type="entry name" value="Pyr_redox_2"/>
    <property type="match status" value="1"/>
</dbReference>
<dbReference type="AlphaFoldDB" id="A0A2N8ZJB4"/>
<dbReference type="InterPro" id="IPR050260">
    <property type="entry name" value="FAD-bd_OxRdtase"/>
</dbReference>
<dbReference type="InterPro" id="IPR036188">
    <property type="entry name" value="FAD/NAD-bd_sf"/>
</dbReference>
<dbReference type="PRINTS" id="PR00411">
    <property type="entry name" value="PNDRDTASEI"/>
</dbReference>
<comment type="subcellular location">
    <subcellularLocation>
        <location evidence="2">Cytoplasm</location>
    </subcellularLocation>
</comment>
<dbReference type="EC" id="1.18.1.-" evidence="11"/>
<comment type="cofactor">
    <cofactor evidence="1">
        <name>FAD</name>
        <dbReference type="ChEBI" id="CHEBI:57692"/>
    </cofactor>
</comment>
<dbReference type="Proteomes" id="UP000235828">
    <property type="component" value="Chromosome B"/>
</dbReference>
<dbReference type="KEGG" id="vta:B0392"/>
<evidence type="ECO:0000259" key="9">
    <source>
        <dbReference type="Pfam" id="PF07992"/>
    </source>
</evidence>
<dbReference type="PANTHER" id="PTHR43429:SF3">
    <property type="entry name" value="NITRITE REDUCTASE [NAD(P)H]"/>
    <property type="match status" value="1"/>
</dbReference>
<dbReference type="EMBL" id="LT960612">
    <property type="protein sequence ID" value="SON52003.1"/>
    <property type="molecule type" value="Genomic_DNA"/>
</dbReference>
<dbReference type="InterPro" id="IPR023753">
    <property type="entry name" value="FAD/NAD-binding_dom"/>
</dbReference>
<reference evidence="11 12" key="1">
    <citation type="submission" date="2017-10" db="EMBL/GenBank/DDBJ databases">
        <authorList>
            <person name="Banno H."/>
            <person name="Chua N.-H."/>
        </authorList>
    </citation>
    <scope>NUCLEOTIDE SEQUENCE [LARGE SCALE GENOMIC DNA]</scope>
    <source>
        <strain evidence="11">Vibrio tapetis CECT4600</strain>
    </source>
</reference>
<evidence type="ECO:0000256" key="7">
    <source>
        <dbReference type="ARBA" id="ARBA00023002"/>
    </source>
</evidence>
<evidence type="ECO:0000259" key="10">
    <source>
        <dbReference type="Pfam" id="PF18113"/>
    </source>
</evidence>
<dbReference type="PRINTS" id="PR00368">
    <property type="entry name" value="FADPNR"/>
</dbReference>
<organism evidence="11 12">
    <name type="scientific">Vibrio tapetis subsp. tapetis</name>
    <dbReference type="NCBI Taxonomy" id="1671868"/>
    <lineage>
        <taxon>Bacteria</taxon>
        <taxon>Pseudomonadati</taxon>
        <taxon>Pseudomonadota</taxon>
        <taxon>Gammaproteobacteria</taxon>
        <taxon>Vibrionales</taxon>
        <taxon>Vibrionaceae</taxon>
        <taxon>Vibrio</taxon>
    </lineage>
</organism>
<dbReference type="SUPFAM" id="SSF51905">
    <property type="entry name" value="FAD/NAD(P)-binding domain"/>
    <property type="match status" value="2"/>
</dbReference>
<evidence type="ECO:0000313" key="12">
    <source>
        <dbReference type="Proteomes" id="UP000235828"/>
    </source>
</evidence>
<protein>
    <submittedName>
        <fullName evidence="11">Nitric oxide reductase FlRd-NAD(+) reductase</fullName>
        <ecNumber evidence="11">1.18.1.-</ecNumber>
    </submittedName>
</protein>
<dbReference type="Gene3D" id="3.50.50.60">
    <property type="entry name" value="FAD/NAD(P)-binding domain"/>
    <property type="match status" value="2"/>
</dbReference>
<comment type="similarity">
    <text evidence="3">Belongs to the FAD-dependent oxidoreductase family.</text>
</comment>
<dbReference type="GO" id="GO:0005737">
    <property type="term" value="C:cytoplasm"/>
    <property type="evidence" value="ECO:0007669"/>
    <property type="project" value="UniProtKB-SubCell"/>
</dbReference>
<keyword evidence="12" id="KW-1185">Reference proteome</keyword>
<keyword evidence="6" id="KW-0274">FAD</keyword>
<dbReference type="RefSeq" id="WP_102524352.1">
    <property type="nucleotide sequence ID" value="NZ_LT960612.1"/>
</dbReference>
<accession>A0A2N8ZJB4</accession>
<keyword evidence="7 11" id="KW-0560">Oxidoreductase</keyword>
<feature type="domain" description="FAD/NAD(P)-binding" evidence="9">
    <location>
        <begin position="15"/>
        <end position="290"/>
    </location>
</feature>
<proteinExistence type="inferred from homology"/>
<dbReference type="PANTHER" id="PTHR43429">
    <property type="entry name" value="PYRIDINE NUCLEOTIDE-DISULFIDE OXIDOREDUCTASE DOMAIN-CONTAINING"/>
    <property type="match status" value="1"/>
</dbReference>
<dbReference type="GO" id="GO:0016491">
    <property type="term" value="F:oxidoreductase activity"/>
    <property type="evidence" value="ECO:0007669"/>
    <property type="project" value="UniProtKB-KW"/>
</dbReference>
<keyword evidence="4" id="KW-0963">Cytoplasm</keyword>
<keyword evidence="8" id="KW-0520">NAD</keyword>
<feature type="domain" description="Rubredoxin binding" evidence="10">
    <location>
        <begin position="318"/>
        <end position="387"/>
    </location>
</feature>
<evidence type="ECO:0000256" key="4">
    <source>
        <dbReference type="ARBA" id="ARBA00022490"/>
    </source>
</evidence>
<evidence type="ECO:0000256" key="8">
    <source>
        <dbReference type="ARBA" id="ARBA00023027"/>
    </source>
</evidence>
<evidence type="ECO:0000256" key="3">
    <source>
        <dbReference type="ARBA" id="ARBA00006442"/>
    </source>
</evidence>
<dbReference type="Gene3D" id="3.30.390.120">
    <property type="match status" value="1"/>
</dbReference>
<name>A0A2N8ZJB4_9VIBR</name>
<gene>
    <name evidence="11" type="primary">norW</name>
    <name evidence="11" type="ORF">VTAP4600_B0392</name>
</gene>
<evidence type="ECO:0000256" key="5">
    <source>
        <dbReference type="ARBA" id="ARBA00022630"/>
    </source>
</evidence>
<evidence type="ECO:0000256" key="1">
    <source>
        <dbReference type="ARBA" id="ARBA00001974"/>
    </source>
</evidence>
<keyword evidence="5" id="KW-0285">Flavoprotein</keyword>
<sequence>MADCNPKANSTQDPIVIIGSGFAAYQLVKAIRRQDKNINIAVITANDGHDYNKPDLSHVFSKKQAIQDLIVASGEEFAKQYDIQLLSHKKVSAINTDERYICFDGGQMNYAKLVLATGANTFIPPIQGNNAHSIVTLNSLEEFATHAESITNADHVMVLGGGLIGVEIALDLANAGKRVSLVEPASTLMANQLPELIALKLSLHMQNKDISIYTESRIERINAHETKSSVLLSSGKELHVDQVIACAGLRANTSLAREAGLKINKGIIVDGAMQTSTRHVFAIGDCAEFKGEVRAYLQPALISANTLAKTLLGDKADVVLPTMMVKVKTPSYPIQFGGITSGQGVERWQLEVTPDGIVAKAINSENKSIGFVTTQRMVPQSFALLREIA</sequence>
<evidence type="ECO:0000313" key="11">
    <source>
        <dbReference type="EMBL" id="SON52003.1"/>
    </source>
</evidence>
<dbReference type="OrthoDB" id="9808980at2"/>
<dbReference type="InterPro" id="IPR041364">
    <property type="entry name" value="Rbx-bd"/>
</dbReference>
<dbReference type="NCBIfam" id="NF003437">
    <property type="entry name" value="PRK04965.1"/>
    <property type="match status" value="1"/>
</dbReference>